<feature type="transmembrane region" description="Helical" evidence="10">
    <location>
        <begin position="39"/>
        <end position="56"/>
    </location>
</feature>
<evidence type="ECO:0000313" key="13">
    <source>
        <dbReference type="Proteomes" id="UP000264800"/>
    </source>
</evidence>
<evidence type="ECO:0000313" key="12">
    <source>
        <dbReference type="Ensembl" id="ENSKMAP00000028104.1"/>
    </source>
</evidence>
<dbReference type="AlphaFoldDB" id="A0A3Q3BPM1"/>
<organism evidence="12 13">
    <name type="scientific">Kryptolebias marmoratus</name>
    <name type="common">Mangrove killifish</name>
    <name type="synonym">Rivulus marmoratus</name>
    <dbReference type="NCBI Taxonomy" id="37003"/>
    <lineage>
        <taxon>Eukaryota</taxon>
        <taxon>Metazoa</taxon>
        <taxon>Chordata</taxon>
        <taxon>Craniata</taxon>
        <taxon>Vertebrata</taxon>
        <taxon>Euteleostomi</taxon>
        <taxon>Actinopterygii</taxon>
        <taxon>Neopterygii</taxon>
        <taxon>Teleostei</taxon>
        <taxon>Neoteleostei</taxon>
        <taxon>Acanthomorphata</taxon>
        <taxon>Ovalentaria</taxon>
        <taxon>Atherinomorphae</taxon>
        <taxon>Cyprinodontiformes</taxon>
        <taxon>Rivulidae</taxon>
        <taxon>Kryptolebias</taxon>
    </lineage>
</organism>
<evidence type="ECO:0000256" key="3">
    <source>
        <dbReference type="ARBA" id="ARBA00022692"/>
    </source>
</evidence>
<keyword evidence="3 9" id="KW-0812">Transmembrane</keyword>
<feature type="transmembrane region" description="Helical" evidence="10">
    <location>
        <begin position="167"/>
        <end position="190"/>
    </location>
</feature>
<keyword evidence="6 10" id="KW-0472">Membrane</keyword>
<comment type="subcellular location">
    <subcellularLocation>
        <location evidence="1">Cell membrane</location>
        <topology evidence="1">Multi-pass membrane protein</topology>
    </subcellularLocation>
</comment>
<dbReference type="GO" id="GO:0005886">
    <property type="term" value="C:plasma membrane"/>
    <property type="evidence" value="ECO:0007669"/>
    <property type="project" value="UniProtKB-SubCell"/>
</dbReference>
<keyword evidence="7 9" id="KW-0675">Receptor</keyword>
<dbReference type="InterPro" id="IPR000276">
    <property type="entry name" value="GPCR_Rhodpsn"/>
</dbReference>
<dbReference type="InterPro" id="IPR050569">
    <property type="entry name" value="TAAR"/>
</dbReference>
<evidence type="ECO:0000256" key="5">
    <source>
        <dbReference type="ARBA" id="ARBA00023040"/>
    </source>
</evidence>
<reference evidence="12" key="2">
    <citation type="submission" date="2025-09" db="UniProtKB">
        <authorList>
            <consortium name="Ensembl"/>
        </authorList>
    </citation>
    <scope>IDENTIFICATION</scope>
</reference>
<evidence type="ECO:0000259" key="11">
    <source>
        <dbReference type="PROSITE" id="PS50262"/>
    </source>
</evidence>
<proteinExistence type="inferred from homology"/>
<sequence length="309" mass="35296">MLIVKNYTCTWQCCDCNYCLDKTTNKVNLLSQLQKPTNILLLSLAVSDFLVGFLMIPVEIIRNTVCWLFGDILCTAYYYVACVVLSASNGNIVLISVDRYVAICDPLHYTTRMTVSRVKYCVWVSWLLSVFYFILYFKDELIQPGRSNSCIGECELSISYIAGTVDLFVNFLFPVTIIIVLYMRVFVVAVSQARAMRSHVTAVTLQLSVNVKKKSELKAARTLGILVIAYLICWCPYYCYSVVEVNLTSTPYAYFLFFLLYFNSCLNPVIYALFYPWFRKAVKLIVSLQILQPDSCELGLHFTTLPLRG</sequence>
<evidence type="ECO:0000256" key="2">
    <source>
        <dbReference type="ARBA" id="ARBA00022475"/>
    </source>
</evidence>
<feature type="transmembrane region" description="Helical" evidence="10">
    <location>
        <begin position="252"/>
        <end position="274"/>
    </location>
</feature>
<dbReference type="Pfam" id="PF00001">
    <property type="entry name" value="7tm_1"/>
    <property type="match status" value="1"/>
</dbReference>
<evidence type="ECO:0000256" key="6">
    <source>
        <dbReference type="ARBA" id="ARBA00023136"/>
    </source>
</evidence>
<evidence type="ECO:0000256" key="8">
    <source>
        <dbReference type="ARBA" id="ARBA00023224"/>
    </source>
</evidence>
<dbReference type="PANTHER" id="PTHR24249:SF381">
    <property type="entry name" value="TRACE AMINE ASSOCIATED RECEPTOR 19P-RELATED"/>
    <property type="match status" value="1"/>
</dbReference>
<evidence type="ECO:0000256" key="1">
    <source>
        <dbReference type="ARBA" id="ARBA00004651"/>
    </source>
</evidence>
<keyword evidence="13" id="KW-1185">Reference proteome</keyword>
<dbReference type="Proteomes" id="UP000264800">
    <property type="component" value="Unplaced"/>
</dbReference>
<dbReference type="Gene3D" id="1.20.1070.10">
    <property type="entry name" value="Rhodopsin 7-helix transmembrane proteins"/>
    <property type="match status" value="1"/>
</dbReference>
<keyword evidence="2" id="KW-1003">Cell membrane</keyword>
<feature type="transmembrane region" description="Helical" evidence="10">
    <location>
        <begin position="76"/>
        <end position="97"/>
    </location>
</feature>
<protein>
    <recommendedName>
        <fullName evidence="11">G-protein coupled receptors family 1 profile domain-containing protein</fullName>
    </recommendedName>
</protein>
<dbReference type="PROSITE" id="PS00237">
    <property type="entry name" value="G_PROTEIN_RECEP_F1_1"/>
    <property type="match status" value="1"/>
</dbReference>
<feature type="transmembrane region" description="Helical" evidence="10">
    <location>
        <begin position="222"/>
        <end position="240"/>
    </location>
</feature>
<dbReference type="CDD" id="cd15055">
    <property type="entry name" value="7tmA_TAARs"/>
    <property type="match status" value="1"/>
</dbReference>
<feature type="transmembrane region" description="Helical" evidence="10">
    <location>
        <begin position="118"/>
        <end position="137"/>
    </location>
</feature>
<evidence type="ECO:0000256" key="10">
    <source>
        <dbReference type="SAM" id="Phobius"/>
    </source>
</evidence>
<dbReference type="InterPro" id="IPR017452">
    <property type="entry name" value="GPCR_Rhodpsn_7TM"/>
</dbReference>
<dbReference type="Ensembl" id="ENSKMAT00000028457.1">
    <property type="protein sequence ID" value="ENSKMAP00000028104.1"/>
    <property type="gene ID" value="ENSKMAG00000020847.1"/>
</dbReference>
<evidence type="ECO:0000256" key="4">
    <source>
        <dbReference type="ARBA" id="ARBA00022989"/>
    </source>
</evidence>
<dbReference type="GeneTree" id="ENSGT01050000244823"/>
<dbReference type="GO" id="GO:0001594">
    <property type="term" value="F:trace-amine receptor activity"/>
    <property type="evidence" value="ECO:0007669"/>
    <property type="project" value="TreeGrafter"/>
</dbReference>
<dbReference type="PROSITE" id="PS50262">
    <property type="entry name" value="G_PROTEIN_RECEP_F1_2"/>
    <property type="match status" value="1"/>
</dbReference>
<reference evidence="12" key="1">
    <citation type="submission" date="2025-08" db="UniProtKB">
        <authorList>
            <consortium name="Ensembl"/>
        </authorList>
    </citation>
    <scope>IDENTIFICATION</scope>
</reference>
<dbReference type="PRINTS" id="PR00237">
    <property type="entry name" value="GPCRRHODOPSN"/>
</dbReference>
<comment type="similarity">
    <text evidence="9">Belongs to the G-protein coupled receptor 1 family.</text>
</comment>
<evidence type="ECO:0000256" key="9">
    <source>
        <dbReference type="RuleBase" id="RU000688"/>
    </source>
</evidence>
<keyword evidence="8 9" id="KW-0807">Transducer</keyword>
<dbReference type="PANTHER" id="PTHR24249">
    <property type="entry name" value="HISTAMINE RECEPTOR-RELATED G-PROTEIN COUPLED RECEPTOR"/>
    <property type="match status" value="1"/>
</dbReference>
<keyword evidence="5 9" id="KW-0297">G-protein coupled receptor</keyword>
<feature type="domain" description="G-protein coupled receptors family 1 profile" evidence="11">
    <location>
        <begin position="16"/>
        <end position="271"/>
    </location>
</feature>
<evidence type="ECO:0000256" key="7">
    <source>
        <dbReference type="ARBA" id="ARBA00023170"/>
    </source>
</evidence>
<accession>A0A3Q3BPM1</accession>
<dbReference type="OMA" id="YCYFFLA"/>
<dbReference type="SUPFAM" id="SSF81321">
    <property type="entry name" value="Family A G protein-coupled receptor-like"/>
    <property type="match status" value="1"/>
</dbReference>
<keyword evidence="4 10" id="KW-1133">Transmembrane helix</keyword>
<name>A0A3Q3BPM1_KRYMA</name>